<accession>A0A6C0IPA9</accession>
<proteinExistence type="predicted"/>
<keyword evidence="1" id="KW-0812">Transmembrane</keyword>
<keyword evidence="1" id="KW-1133">Transmembrane helix</keyword>
<keyword evidence="1" id="KW-0472">Membrane</keyword>
<name>A0A6C0IPA9_9ZZZZ</name>
<sequence>MYFPLKIKELCTPSKVYLFISLIGLVVSLFQNLLNFNNNSYKCGSYEVIVPSVILIFFFKFVYVVFWAYVLNLICGDNKKNLAWLLVLFPFILLFVILGILMLTGGKIIRI</sequence>
<evidence type="ECO:0000256" key="1">
    <source>
        <dbReference type="SAM" id="Phobius"/>
    </source>
</evidence>
<protein>
    <submittedName>
        <fullName evidence="2">Uncharacterized protein</fullName>
    </submittedName>
</protein>
<dbReference type="AlphaFoldDB" id="A0A6C0IPA9"/>
<organism evidence="2">
    <name type="scientific">viral metagenome</name>
    <dbReference type="NCBI Taxonomy" id="1070528"/>
    <lineage>
        <taxon>unclassified sequences</taxon>
        <taxon>metagenomes</taxon>
        <taxon>organismal metagenomes</taxon>
    </lineage>
</organism>
<feature type="transmembrane region" description="Helical" evidence="1">
    <location>
        <begin position="16"/>
        <end position="36"/>
    </location>
</feature>
<dbReference type="EMBL" id="MN740207">
    <property type="protein sequence ID" value="QHT93353.1"/>
    <property type="molecule type" value="Genomic_DNA"/>
</dbReference>
<feature type="transmembrane region" description="Helical" evidence="1">
    <location>
        <begin position="48"/>
        <end position="70"/>
    </location>
</feature>
<reference evidence="2" key="1">
    <citation type="journal article" date="2020" name="Nature">
        <title>Giant virus diversity and host interactions through global metagenomics.</title>
        <authorList>
            <person name="Schulz F."/>
            <person name="Roux S."/>
            <person name="Paez-Espino D."/>
            <person name="Jungbluth S."/>
            <person name="Walsh D.A."/>
            <person name="Denef V.J."/>
            <person name="McMahon K.D."/>
            <person name="Konstantinidis K.T."/>
            <person name="Eloe-Fadrosh E.A."/>
            <person name="Kyrpides N.C."/>
            <person name="Woyke T."/>
        </authorList>
    </citation>
    <scope>NUCLEOTIDE SEQUENCE</scope>
    <source>
        <strain evidence="2">GVMAG-M-3300024252-29</strain>
    </source>
</reference>
<feature type="transmembrane region" description="Helical" evidence="1">
    <location>
        <begin position="82"/>
        <end position="103"/>
    </location>
</feature>
<evidence type="ECO:0000313" key="2">
    <source>
        <dbReference type="EMBL" id="QHT93353.1"/>
    </source>
</evidence>